<evidence type="ECO:0000256" key="2">
    <source>
        <dbReference type="SAM" id="SignalP"/>
    </source>
</evidence>
<protein>
    <submittedName>
        <fullName evidence="3">Uncharacterized protein</fullName>
    </submittedName>
</protein>
<dbReference type="EMBL" id="JBHSCW010000002">
    <property type="protein sequence ID" value="MFC4350832.1"/>
    <property type="molecule type" value="Genomic_DNA"/>
</dbReference>
<dbReference type="PROSITE" id="PS51257">
    <property type="entry name" value="PROKAR_LIPOPROTEIN"/>
    <property type="match status" value="1"/>
</dbReference>
<accession>A0ABV8UJ59</accession>
<reference evidence="4" key="1">
    <citation type="journal article" date="2019" name="Int. J. Syst. Evol. Microbiol.">
        <title>The Global Catalogue of Microorganisms (GCM) 10K type strain sequencing project: providing services to taxonomists for standard genome sequencing and annotation.</title>
        <authorList>
            <consortium name="The Broad Institute Genomics Platform"/>
            <consortium name="The Broad Institute Genome Sequencing Center for Infectious Disease"/>
            <person name="Wu L."/>
            <person name="Ma J."/>
        </authorList>
    </citation>
    <scope>NUCLEOTIDE SEQUENCE [LARGE SCALE GENOMIC DNA]</scope>
    <source>
        <strain evidence="4">CECT 8472</strain>
    </source>
</reference>
<keyword evidence="2" id="KW-0732">Signal</keyword>
<proteinExistence type="predicted"/>
<feature type="chain" id="PRO_5045456243" evidence="2">
    <location>
        <begin position="25"/>
        <end position="322"/>
    </location>
</feature>
<dbReference type="RefSeq" id="WP_382421171.1">
    <property type="nucleotide sequence ID" value="NZ_JBHSCW010000002.1"/>
</dbReference>
<dbReference type="Proteomes" id="UP001595799">
    <property type="component" value="Unassembled WGS sequence"/>
</dbReference>
<gene>
    <name evidence="3" type="ORF">ACFOW6_04660</name>
</gene>
<evidence type="ECO:0000313" key="4">
    <source>
        <dbReference type="Proteomes" id="UP001595799"/>
    </source>
</evidence>
<evidence type="ECO:0000256" key="1">
    <source>
        <dbReference type="SAM" id="MobiDB-lite"/>
    </source>
</evidence>
<feature type="signal peptide" evidence="2">
    <location>
        <begin position="1"/>
        <end position="24"/>
    </location>
</feature>
<sequence>MTIRKSIAAVSAAGMLAACTNIEADPATAAQNDSPDLVTKQDAGNIVYWVPPGPRKLSPTVFGTAEDPKMTLQPKLQKAQEMVEAGKMPPSVPQLLKDLPILVGVPEKARSQGPDGEQILDQPTPFPNKGQIIEGSFRAEFFDEVDEDTPGKPGETPDSANLTAEFTDPQGNDYKVVLDHVVKPPFPGYQTDGGVMLDDVHHGSTGTGTPLMPQVWSIGALWGIGEVHVNGEVAAKHQVVHLMTTETVRTTDYQLALQEDMPLAPDEWHVKGQPHHTHLIVLPMEGTPEGPVFSPVPTAFELPNGETQPFMHIMFEEDTVER</sequence>
<feature type="region of interest" description="Disordered" evidence="1">
    <location>
        <begin position="108"/>
        <end position="127"/>
    </location>
</feature>
<evidence type="ECO:0000313" key="3">
    <source>
        <dbReference type="EMBL" id="MFC4350832.1"/>
    </source>
</evidence>
<organism evidence="3 4">
    <name type="scientific">Fodinicurvata halophila</name>
    <dbReference type="NCBI Taxonomy" id="1419723"/>
    <lineage>
        <taxon>Bacteria</taxon>
        <taxon>Pseudomonadati</taxon>
        <taxon>Pseudomonadota</taxon>
        <taxon>Alphaproteobacteria</taxon>
        <taxon>Rhodospirillales</taxon>
        <taxon>Rhodovibrionaceae</taxon>
        <taxon>Fodinicurvata</taxon>
    </lineage>
</organism>
<name>A0ABV8UJ59_9PROT</name>
<keyword evidence="4" id="KW-1185">Reference proteome</keyword>
<comment type="caution">
    <text evidence="3">The sequence shown here is derived from an EMBL/GenBank/DDBJ whole genome shotgun (WGS) entry which is preliminary data.</text>
</comment>